<dbReference type="Gene3D" id="3.55.50.30">
    <property type="match status" value="1"/>
</dbReference>
<dbReference type="InterPro" id="IPR012373">
    <property type="entry name" value="Ferrdict_sens_TM"/>
</dbReference>
<dbReference type="PANTHER" id="PTHR30273">
    <property type="entry name" value="PERIPLASMIC SIGNAL SENSOR AND SIGMA FACTOR ACTIVATOR FECR-RELATED"/>
    <property type="match status" value="1"/>
</dbReference>
<dbReference type="RefSeq" id="WP_183165741.1">
    <property type="nucleotide sequence ID" value="NZ_JACHXI010000004.1"/>
</dbReference>
<evidence type="ECO:0000313" key="3">
    <source>
        <dbReference type="EMBL" id="MBB3102761.1"/>
    </source>
</evidence>
<organism evidence="3 4">
    <name type="scientific">Azomonas macrocytogenes</name>
    <name type="common">Azotobacter macrocytogenes</name>
    <dbReference type="NCBI Taxonomy" id="69962"/>
    <lineage>
        <taxon>Bacteria</taxon>
        <taxon>Pseudomonadati</taxon>
        <taxon>Pseudomonadota</taxon>
        <taxon>Gammaproteobacteria</taxon>
        <taxon>Pseudomonadales</taxon>
        <taxon>Pseudomonadaceae</taxon>
        <taxon>Azomonas</taxon>
    </lineage>
</organism>
<evidence type="ECO:0000259" key="1">
    <source>
        <dbReference type="Pfam" id="PF04773"/>
    </source>
</evidence>
<comment type="caution">
    <text evidence="3">The sequence shown here is derived from an EMBL/GenBank/DDBJ whole genome shotgun (WGS) entry which is preliminary data.</text>
</comment>
<dbReference type="GO" id="GO:0016989">
    <property type="term" value="F:sigma factor antagonist activity"/>
    <property type="evidence" value="ECO:0007669"/>
    <property type="project" value="TreeGrafter"/>
</dbReference>
<dbReference type="Proteomes" id="UP000549250">
    <property type="component" value="Unassembled WGS sequence"/>
</dbReference>
<dbReference type="Pfam" id="PF04773">
    <property type="entry name" value="FecR"/>
    <property type="match status" value="1"/>
</dbReference>
<sequence length="324" mass="36307">MSRTPQERLPEAVIEQAIDWAVRLTYNEADANTQSAFQAWHEASEQHRQAWQRVQSLHGRFAGVPADLAMQTLGKLPKAQLRRRQLGKLTLLFGALGATTWGASEVTPWQRLVADHSTAVGERRRWRLADGSQLDLNTDSAVSLHFDSEQRLLRLLRGELHLISDSDTGQFAERPLRVQTRDGLLEALGTRFNVRLDEQATRLMVEEGTVSLHPAGNGEPRIAQAGQQWLLNSGQALQLPQSHSVPNGWLDGQLIARELPLEELLAELSRHRHGYLGCDPAIARRPISGNFQLSDIDATLDFIAQSHGLYLHRLTRYWVRLGAA</sequence>
<feature type="domain" description="FecR N-terminal" evidence="2">
    <location>
        <begin position="15"/>
        <end position="57"/>
    </location>
</feature>
<dbReference type="PANTHER" id="PTHR30273:SF2">
    <property type="entry name" value="PROTEIN FECR"/>
    <property type="match status" value="1"/>
</dbReference>
<dbReference type="AlphaFoldDB" id="A0A839SZK2"/>
<dbReference type="Gene3D" id="2.60.120.1440">
    <property type="match status" value="1"/>
</dbReference>
<proteinExistence type="predicted"/>
<evidence type="ECO:0000313" key="4">
    <source>
        <dbReference type="Proteomes" id="UP000549250"/>
    </source>
</evidence>
<dbReference type="InterPro" id="IPR032623">
    <property type="entry name" value="FecR_N"/>
</dbReference>
<reference evidence="3 4" key="1">
    <citation type="submission" date="2020-08" db="EMBL/GenBank/DDBJ databases">
        <title>Genomic Encyclopedia of Type Strains, Phase III (KMG-III): the genomes of soil and plant-associated and newly described type strains.</title>
        <authorList>
            <person name="Whitman W."/>
        </authorList>
    </citation>
    <scope>NUCLEOTIDE SEQUENCE [LARGE SCALE GENOMIC DNA]</scope>
    <source>
        <strain evidence="3 4">CECT 4462</strain>
    </source>
</reference>
<name>A0A839SZK2_AZOMA</name>
<accession>A0A839SZK2</accession>
<dbReference type="PIRSF" id="PIRSF018266">
    <property type="entry name" value="FecR"/>
    <property type="match status" value="1"/>
</dbReference>
<feature type="domain" description="FecR protein" evidence="1">
    <location>
        <begin position="115"/>
        <end position="210"/>
    </location>
</feature>
<keyword evidence="4" id="KW-1185">Reference proteome</keyword>
<dbReference type="Pfam" id="PF16220">
    <property type="entry name" value="DUF4880"/>
    <property type="match status" value="1"/>
</dbReference>
<protein>
    <submittedName>
        <fullName evidence="3">Ferric-dicitrate binding protein FerR (Iron transport regulator)</fullName>
    </submittedName>
</protein>
<evidence type="ECO:0000259" key="2">
    <source>
        <dbReference type="Pfam" id="PF16220"/>
    </source>
</evidence>
<dbReference type="EMBL" id="JACHXI010000004">
    <property type="protein sequence ID" value="MBB3102761.1"/>
    <property type="molecule type" value="Genomic_DNA"/>
</dbReference>
<gene>
    <name evidence="3" type="ORF">FHR87_001149</name>
</gene>
<dbReference type="InterPro" id="IPR006860">
    <property type="entry name" value="FecR"/>
</dbReference>